<reference evidence="1 2" key="1">
    <citation type="submission" date="2024-01" db="EMBL/GenBank/DDBJ databases">
        <title>The genomes of 5 underutilized Papilionoideae crops provide insights into root nodulation and disease resistanc.</title>
        <authorList>
            <person name="Jiang F."/>
        </authorList>
    </citation>
    <scope>NUCLEOTIDE SEQUENCE [LARGE SCALE GENOMIC DNA]</scope>
    <source>
        <strain evidence="1">LVBAO_FW01</strain>
        <tissue evidence="1">Leaves</tissue>
    </source>
</reference>
<evidence type="ECO:0000313" key="1">
    <source>
        <dbReference type="EMBL" id="KAK7308687.1"/>
    </source>
</evidence>
<dbReference type="Proteomes" id="UP001367508">
    <property type="component" value="Unassembled WGS sequence"/>
</dbReference>
<accession>A0AAN9PSQ4</accession>
<protein>
    <submittedName>
        <fullName evidence="1">Uncharacterized protein</fullName>
    </submittedName>
</protein>
<dbReference type="AlphaFoldDB" id="A0AAN9PSQ4"/>
<sequence>MWDRTVDAKFSVGRLTTKWCHCIGHNPQDYFVVRFWRGHFSRNYMHNCMLSYICMHTILSSRCEELVTYPGPYSSAITPLALLDGSPRGPGRCGAHVLWKAFPRSMGTSHGLLGLADKCGQLCMARF</sequence>
<proteinExistence type="predicted"/>
<evidence type="ECO:0000313" key="2">
    <source>
        <dbReference type="Proteomes" id="UP001367508"/>
    </source>
</evidence>
<comment type="caution">
    <text evidence="1">The sequence shown here is derived from an EMBL/GenBank/DDBJ whole genome shotgun (WGS) entry which is preliminary data.</text>
</comment>
<gene>
    <name evidence="1" type="ORF">VNO77_42308</name>
</gene>
<name>A0AAN9PSQ4_CANGL</name>
<keyword evidence="2" id="KW-1185">Reference proteome</keyword>
<dbReference type="EMBL" id="JAYMYQ010000010">
    <property type="protein sequence ID" value="KAK7308687.1"/>
    <property type="molecule type" value="Genomic_DNA"/>
</dbReference>
<organism evidence="1 2">
    <name type="scientific">Canavalia gladiata</name>
    <name type="common">Sword bean</name>
    <name type="synonym">Dolichos gladiatus</name>
    <dbReference type="NCBI Taxonomy" id="3824"/>
    <lineage>
        <taxon>Eukaryota</taxon>
        <taxon>Viridiplantae</taxon>
        <taxon>Streptophyta</taxon>
        <taxon>Embryophyta</taxon>
        <taxon>Tracheophyta</taxon>
        <taxon>Spermatophyta</taxon>
        <taxon>Magnoliopsida</taxon>
        <taxon>eudicotyledons</taxon>
        <taxon>Gunneridae</taxon>
        <taxon>Pentapetalae</taxon>
        <taxon>rosids</taxon>
        <taxon>fabids</taxon>
        <taxon>Fabales</taxon>
        <taxon>Fabaceae</taxon>
        <taxon>Papilionoideae</taxon>
        <taxon>50 kb inversion clade</taxon>
        <taxon>NPAAA clade</taxon>
        <taxon>indigoferoid/millettioid clade</taxon>
        <taxon>Phaseoleae</taxon>
        <taxon>Canavalia</taxon>
    </lineage>
</organism>